<dbReference type="PROSITE" id="PS51257">
    <property type="entry name" value="PROKAR_LIPOPROTEIN"/>
    <property type="match status" value="1"/>
</dbReference>
<dbReference type="InterPro" id="IPR019734">
    <property type="entry name" value="TPR_rpt"/>
</dbReference>
<evidence type="ECO:0000313" key="5">
    <source>
        <dbReference type="EMBL" id="MDT7044232.1"/>
    </source>
</evidence>
<dbReference type="Gene3D" id="1.25.40.10">
    <property type="entry name" value="Tetratricopeptide repeat domain"/>
    <property type="match status" value="1"/>
</dbReference>
<dbReference type="Proteomes" id="UP001250932">
    <property type="component" value="Unassembled WGS sequence"/>
</dbReference>
<protein>
    <submittedName>
        <fullName evidence="5">Tetratricopeptide repeat protein</fullName>
    </submittedName>
</protein>
<keyword evidence="6" id="KW-1185">Reference proteome</keyword>
<name>A0ABU3KDR4_9BACT</name>
<reference evidence="5 6" key="1">
    <citation type="journal article" date="2023" name="ISME J.">
        <title>Cultivation and genomic characterization of novel and ubiquitous marine nitrite-oxidizing bacteria from the Nitrospirales.</title>
        <authorList>
            <person name="Mueller A.J."/>
            <person name="Daebeler A."/>
            <person name="Herbold C.W."/>
            <person name="Kirkegaard R.H."/>
            <person name="Daims H."/>
        </authorList>
    </citation>
    <scope>NUCLEOTIDE SEQUENCE [LARGE SCALE GENOMIC DNA]</scope>
    <source>
        <strain evidence="5 6">EB</strain>
    </source>
</reference>
<evidence type="ECO:0000256" key="3">
    <source>
        <dbReference type="PROSITE-ProRule" id="PRU00339"/>
    </source>
</evidence>
<feature type="chain" id="PRO_5047219321" evidence="4">
    <location>
        <begin position="23"/>
        <end position="134"/>
    </location>
</feature>
<feature type="repeat" description="TPR" evidence="3">
    <location>
        <begin position="72"/>
        <end position="105"/>
    </location>
</feature>
<organism evidence="5 6">
    <name type="scientific">Candidatus Nitronereus thalassa</name>
    <dbReference type="NCBI Taxonomy" id="3020898"/>
    <lineage>
        <taxon>Bacteria</taxon>
        <taxon>Pseudomonadati</taxon>
        <taxon>Nitrospirota</taxon>
        <taxon>Nitrospiria</taxon>
        <taxon>Nitrospirales</taxon>
        <taxon>Nitrospiraceae</taxon>
        <taxon>Candidatus Nitronereus</taxon>
    </lineage>
</organism>
<accession>A0ABU3KDR4</accession>
<dbReference type="Pfam" id="PF07719">
    <property type="entry name" value="TPR_2"/>
    <property type="match status" value="1"/>
</dbReference>
<keyword evidence="1" id="KW-0677">Repeat</keyword>
<dbReference type="InterPro" id="IPR011990">
    <property type="entry name" value="TPR-like_helical_dom_sf"/>
</dbReference>
<sequence>MQQRITHCLMILGSLAMLSGCAATTGPLAVLPISSPTAAQHNLEGIRLYNDGKWKGAEARFLAAVQDDPRLPEAHFNLALTEHKLGHHDQARKHFQAAGELAPNNKEIVESTIYRNHLGLSSTFERHLSGGYSY</sequence>
<evidence type="ECO:0000313" key="6">
    <source>
        <dbReference type="Proteomes" id="UP001250932"/>
    </source>
</evidence>
<keyword evidence="4" id="KW-0732">Signal</keyword>
<dbReference type="EMBL" id="JAQOUE010000002">
    <property type="protein sequence ID" value="MDT7044232.1"/>
    <property type="molecule type" value="Genomic_DNA"/>
</dbReference>
<evidence type="ECO:0000256" key="2">
    <source>
        <dbReference type="ARBA" id="ARBA00022803"/>
    </source>
</evidence>
<gene>
    <name evidence="5" type="ORF">PPG34_17915</name>
</gene>
<feature type="signal peptide" evidence="4">
    <location>
        <begin position="1"/>
        <end position="22"/>
    </location>
</feature>
<dbReference type="InterPro" id="IPR013105">
    <property type="entry name" value="TPR_2"/>
</dbReference>
<evidence type="ECO:0000256" key="1">
    <source>
        <dbReference type="ARBA" id="ARBA00022737"/>
    </source>
</evidence>
<comment type="caution">
    <text evidence="5">The sequence shown here is derived from an EMBL/GenBank/DDBJ whole genome shotgun (WGS) entry which is preliminary data.</text>
</comment>
<dbReference type="PROSITE" id="PS50005">
    <property type="entry name" value="TPR"/>
    <property type="match status" value="1"/>
</dbReference>
<dbReference type="SMART" id="SM00028">
    <property type="entry name" value="TPR"/>
    <property type="match status" value="1"/>
</dbReference>
<proteinExistence type="predicted"/>
<evidence type="ECO:0000256" key="4">
    <source>
        <dbReference type="SAM" id="SignalP"/>
    </source>
</evidence>
<keyword evidence="2 3" id="KW-0802">TPR repeat</keyword>
<dbReference type="RefSeq" id="WP_313834817.1">
    <property type="nucleotide sequence ID" value="NZ_JAQOUE010000002.1"/>
</dbReference>
<dbReference type="SUPFAM" id="SSF48452">
    <property type="entry name" value="TPR-like"/>
    <property type="match status" value="1"/>
</dbReference>